<dbReference type="InterPro" id="IPR011701">
    <property type="entry name" value="MFS"/>
</dbReference>
<evidence type="ECO:0000259" key="9">
    <source>
        <dbReference type="PROSITE" id="PS50850"/>
    </source>
</evidence>
<dbReference type="CDD" id="cd17320">
    <property type="entry name" value="MFS_MdfA_MDR_like"/>
    <property type="match status" value="1"/>
</dbReference>
<feature type="transmembrane region" description="Helical" evidence="8">
    <location>
        <begin position="281"/>
        <end position="300"/>
    </location>
</feature>
<feature type="transmembrane region" description="Helical" evidence="8">
    <location>
        <begin position="132"/>
        <end position="154"/>
    </location>
</feature>
<comment type="caution">
    <text evidence="10">The sequence shown here is derived from an EMBL/GenBank/DDBJ whole genome shotgun (WGS) entry which is preliminary data.</text>
</comment>
<keyword evidence="4" id="KW-1003">Cell membrane</keyword>
<gene>
    <name evidence="10" type="ORF">ABDB84_09610</name>
</gene>
<keyword evidence="11" id="KW-1185">Reference proteome</keyword>
<evidence type="ECO:0000313" key="11">
    <source>
        <dbReference type="Proteomes" id="UP001410394"/>
    </source>
</evidence>
<evidence type="ECO:0000256" key="6">
    <source>
        <dbReference type="ARBA" id="ARBA00022989"/>
    </source>
</evidence>
<evidence type="ECO:0000256" key="8">
    <source>
        <dbReference type="RuleBase" id="RU365088"/>
    </source>
</evidence>
<feature type="transmembrane region" description="Helical" evidence="8">
    <location>
        <begin position="248"/>
        <end position="269"/>
    </location>
</feature>
<feature type="transmembrane region" description="Helical" evidence="8">
    <location>
        <begin position="370"/>
        <end position="389"/>
    </location>
</feature>
<dbReference type="RefSeq" id="WP_345919506.1">
    <property type="nucleotide sequence ID" value="NZ_JBDIVE010000004.1"/>
</dbReference>
<dbReference type="InterPro" id="IPR004812">
    <property type="entry name" value="Efflux_drug-R_Bcr/CmlA"/>
</dbReference>
<feature type="transmembrane region" description="Helical" evidence="8">
    <location>
        <begin position="312"/>
        <end position="333"/>
    </location>
</feature>
<feature type="domain" description="Major facilitator superfamily (MFS) profile" evidence="9">
    <location>
        <begin position="5"/>
        <end position="394"/>
    </location>
</feature>
<sequence>MKIPYLLLALILASLNAIGPFSIDTYLPAFPAIQDSLGASNLQVQQSLTAYMLPFSIMMLWHGAISDALGRRRVILVGMSLYLLASLLCCFAQSIELLWLGRALQGLSAGSGVIVGRAIVRDLLDGPAAQRLMSHVAMVFAIAPGVAPIIGGMLTTQWGWRSIFVLLAIMSAALMLLVWHKLPETLPVEKRQSLHPLHLLHAYLEVFGNARFVLLSVAMSSLFGGFFLYVMSAPVFLMQHLHLEATEFGWMFVPLVSGMVLGSVLSARLAGKFHAMGTVKLAYGIAGSAMLINLALNLLLPDTLAARIPQLMLYTLGMSTAMPTLTLHALDMFPARRGLAASCQGTIQTLIMAIAAGLIAPLLWGSTLSLAWGAAASFLISAAACAYALRGKRG</sequence>
<feature type="transmembrane region" description="Helical" evidence="8">
    <location>
        <begin position="74"/>
        <end position="95"/>
    </location>
</feature>
<evidence type="ECO:0000256" key="4">
    <source>
        <dbReference type="ARBA" id="ARBA00022475"/>
    </source>
</evidence>
<evidence type="ECO:0000256" key="2">
    <source>
        <dbReference type="ARBA" id="ARBA00006236"/>
    </source>
</evidence>
<dbReference type="PANTHER" id="PTHR42718">
    <property type="entry name" value="MAJOR FACILITATOR SUPERFAMILY MULTIDRUG TRANSPORTER MFSC"/>
    <property type="match status" value="1"/>
</dbReference>
<dbReference type="NCBIfam" id="TIGR00710">
    <property type="entry name" value="efflux_Bcr_CflA"/>
    <property type="match status" value="1"/>
</dbReference>
<dbReference type="Proteomes" id="UP001410394">
    <property type="component" value="Unassembled WGS sequence"/>
</dbReference>
<evidence type="ECO:0000256" key="3">
    <source>
        <dbReference type="ARBA" id="ARBA00022448"/>
    </source>
</evidence>
<comment type="caution">
    <text evidence="8">Lacks conserved residue(s) required for the propagation of feature annotation.</text>
</comment>
<keyword evidence="7 8" id="KW-0472">Membrane</keyword>
<evidence type="ECO:0000256" key="7">
    <source>
        <dbReference type="ARBA" id="ARBA00023136"/>
    </source>
</evidence>
<dbReference type="Gene3D" id="1.20.1720.10">
    <property type="entry name" value="Multidrug resistance protein D"/>
    <property type="match status" value="1"/>
</dbReference>
<reference evidence="10 11" key="1">
    <citation type="journal article" date="2018" name="Int. J. Syst. Evol. Microbiol.">
        <title>Uliginosibacterium sediminicola sp. nov., isolated from freshwater sediment.</title>
        <authorList>
            <person name="Hwang W.M."/>
            <person name="Kim S.M."/>
            <person name="Kang K."/>
            <person name="Ahn T.Y."/>
        </authorList>
    </citation>
    <scope>NUCLEOTIDE SEQUENCE [LARGE SCALE GENOMIC DNA]</scope>
    <source>
        <strain evidence="10 11">M1-21</strain>
    </source>
</reference>
<feature type="transmembrane region" description="Helical" evidence="8">
    <location>
        <begin position="101"/>
        <end position="120"/>
    </location>
</feature>
<keyword evidence="3 8" id="KW-0813">Transport</keyword>
<dbReference type="Pfam" id="PF07690">
    <property type="entry name" value="MFS_1"/>
    <property type="match status" value="1"/>
</dbReference>
<comment type="similarity">
    <text evidence="2 8">Belongs to the major facilitator superfamily. Bcr/CmlA family.</text>
</comment>
<feature type="transmembrane region" description="Helical" evidence="8">
    <location>
        <begin position="345"/>
        <end position="364"/>
    </location>
</feature>
<name>A0ABU9YY64_9RHOO</name>
<proteinExistence type="inferred from homology"/>
<dbReference type="InterPro" id="IPR020846">
    <property type="entry name" value="MFS_dom"/>
</dbReference>
<keyword evidence="8" id="KW-0997">Cell inner membrane</keyword>
<dbReference type="PANTHER" id="PTHR42718:SF9">
    <property type="entry name" value="MAJOR FACILITATOR SUPERFAMILY MULTIDRUG TRANSPORTER MFSC"/>
    <property type="match status" value="1"/>
</dbReference>
<feature type="transmembrane region" description="Helical" evidence="8">
    <location>
        <begin position="44"/>
        <end position="62"/>
    </location>
</feature>
<keyword evidence="6 8" id="KW-1133">Transmembrane helix</keyword>
<dbReference type="PROSITE" id="PS50850">
    <property type="entry name" value="MFS"/>
    <property type="match status" value="1"/>
</dbReference>
<comment type="subcellular location">
    <subcellularLocation>
        <location evidence="8">Cell inner membrane</location>
        <topology evidence="8">Multi-pass membrane protein</topology>
    </subcellularLocation>
    <subcellularLocation>
        <location evidence="1">Cell membrane</location>
        <topology evidence="1">Multi-pass membrane protein</topology>
    </subcellularLocation>
</comment>
<feature type="transmembrane region" description="Helical" evidence="8">
    <location>
        <begin position="200"/>
        <end position="228"/>
    </location>
</feature>
<evidence type="ECO:0000256" key="5">
    <source>
        <dbReference type="ARBA" id="ARBA00022692"/>
    </source>
</evidence>
<accession>A0ABU9YY64</accession>
<dbReference type="SUPFAM" id="SSF103473">
    <property type="entry name" value="MFS general substrate transporter"/>
    <property type="match status" value="1"/>
</dbReference>
<protein>
    <recommendedName>
        <fullName evidence="8">Bcr/CflA family efflux transporter</fullName>
    </recommendedName>
</protein>
<keyword evidence="5 8" id="KW-0812">Transmembrane</keyword>
<evidence type="ECO:0000256" key="1">
    <source>
        <dbReference type="ARBA" id="ARBA00004651"/>
    </source>
</evidence>
<dbReference type="InterPro" id="IPR036259">
    <property type="entry name" value="MFS_trans_sf"/>
</dbReference>
<organism evidence="10 11">
    <name type="scientific">Uliginosibacterium sediminicola</name>
    <dbReference type="NCBI Taxonomy" id="2024550"/>
    <lineage>
        <taxon>Bacteria</taxon>
        <taxon>Pseudomonadati</taxon>
        <taxon>Pseudomonadota</taxon>
        <taxon>Betaproteobacteria</taxon>
        <taxon>Rhodocyclales</taxon>
        <taxon>Zoogloeaceae</taxon>
        <taxon>Uliginosibacterium</taxon>
    </lineage>
</organism>
<dbReference type="EMBL" id="JBDIVE010000004">
    <property type="protein sequence ID" value="MEN3068734.1"/>
    <property type="molecule type" value="Genomic_DNA"/>
</dbReference>
<feature type="transmembrane region" description="Helical" evidence="8">
    <location>
        <begin position="160"/>
        <end position="179"/>
    </location>
</feature>
<evidence type="ECO:0000313" key="10">
    <source>
        <dbReference type="EMBL" id="MEN3068734.1"/>
    </source>
</evidence>